<comment type="caution">
    <text evidence="2">The sequence shown here is derived from an EMBL/GenBank/DDBJ whole genome shotgun (WGS) entry which is preliminary data.</text>
</comment>
<organism evidence="2 3">
    <name type="scientific">Aspergillus lucknowensis</name>
    <dbReference type="NCBI Taxonomy" id="176173"/>
    <lineage>
        <taxon>Eukaryota</taxon>
        <taxon>Fungi</taxon>
        <taxon>Dikarya</taxon>
        <taxon>Ascomycota</taxon>
        <taxon>Pezizomycotina</taxon>
        <taxon>Eurotiomycetes</taxon>
        <taxon>Eurotiomycetidae</taxon>
        <taxon>Eurotiales</taxon>
        <taxon>Aspergillaceae</taxon>
        <taxon>Aspergillus</taxon>
        <taxon>Aspergillus subgen. Nidulantes</taxon>
    </lineage>
</organism>
<dbReference type="Proteomes" id="UP001610432">
    <property type="component" value="Unassembled WGS sequence"/>
</dbReference>
<name>A0ABR4LLJ2_9EURO</name>
<reference evidence="2 3" key="1">
    <citation type="submission" date="2024-07" db="EMBL/GenBank/DDBJ databases">
        <title>Section-level genome sequencing and comparative genomics of Aspergillus sections Usti and Cavernicolus.</title>
        <authorList>
            <consortium name="Lawrence Berkeley National Laboratory"/>
            <person name="Nybo J.L."/>
            <person name="Vesth T.C."/>
            <person name="Theobald S."/>
            <person name="Frisvad J.C."/>
            <person name="Larsen T.O."/>
            <person name="Kjaerboelling I."/>
            <person name="Rothschild-Mancinelli K."/>
            <person name="Lyhne E.K."/>
            <person name="Kogle M.E."/>
            <person name="Barry K."/>
            <person name="Clum A."/>
            <person name="Na H."/>
            <person name="Ledsgaard L."/>
            <person name="Lin J."/>
            <person name="Lipzen A."/>
            <person name="Kuo A."/>
            <person name="Riley R."/>
            <person name="Mondo S."/>
            <person name="Labutti K."/>
            <person name="Haridas S."/>
            <person name="Pangalinan J."/>
            <person name="Salamov A.A."/>
            <person name="Simmons B.A."/>
            <person name="Magnuson J.K."/>
            <person name="Chen J."/>
            <person name="Drula E."/>
            <person name="Henrissat B."/>
            <person name="Wiebenga A."/>
            <person name="Lubbers R.J."/>
            <person name="Gomes A.C."/>
            <person name="Macurrencykelacurrency M.R."/>
            <person name="Stajich J."/>
            <person name="Grigoriev I.V."/>
            <person name="Mortensen U.H."/>
            <person name="De Vries R.P."/>
            <person name="Baker S.E."/>
            <person name="Andersen M.R."/>
        </authorList>
    </citation>
    <scope>NUCLEOTIDE SEQUENCE [LARGE SCALE GENOMIC DNA]</scope>
    <source>
        <strain evidence="2 3">CBS 449.75</strain>
    </source>
</reference>
<keyword evidence="1" id="KW-0732">Signal</keyword>
<accession>A0ABR4LLJ2</accession>
<feature type="signal peptide" evidence="1">
    <location>
        <begin position="1"/>
        <end position="28"/>
    </location>
</feature>
<evidence type="ECO:0008006" key="4">
    <source>
        <dbReference type="Google" id="ProtNLM"/>
    </source>
</evidence>
<proteinExistence type="predicted"/>
<protein>
    <recommendedName>
        <fullName evidence="4">Secreted protein</fullName>
    </recommendedName>
</protein>
<evidence type="ECO:0000313" key="3">
    <source>
        <dbReference type="Proteomes" id="UP001610432"/>
    </source>
</evidence>
<gene>
    <name evidence="2" type="ORF">BJX67DRAFT_225557</name>
</gene>
<sequence>MRSRIAHGQCLGWRCPLLFAFFVSSCSSCSRSPRWIPITPYATLCPAFIPYATCFMPVTMLFKFSKCPCDITQLRSITNPRERLSLHLR</sequence>
<feature type="chain" id="PRO_5045399242" description="Secreted protein" evidence="1">
    <location>
        <begin position="29"/>
        <end position="89"/>
    </location>
</feature>
<evidence type="ECO:0000256" key="1">
    <source>
        <dbReference type="SAM" id="SignalP"/>
    </source>
</evidence>
<dbReference type="GeneID" id="98140889"/>
<keyword evidence="3" id="KW-1185">Reference proteome</keyword>
<dbReference type="RefSeq" id="XP_070883262.1">
    <property type="nucleotide sequence ID" value="XM_071025817.1"/>
</dbReference>
<evidence type="ECO:0000313" key="2">
    <source>
        <dbReference type="EMBL" id="KAL2864283.1"/>
    </source>
</evidence>
<dbReference type="EMBL" id="JBFXLQ010000042">
    <property type="protein sequence ID" value="KAL2864283.1"/>
    <property type="molecule type" value="Genomic_DNA"/>
</dbReference>
<dbReference type="PROSITE" id="PS51257">
    <property type="entry name" value="PROKAR_LIPOPROTEIN"/>
    <property type="match status" value="1"/>
</dbReference>